<dbReference type="EMBL" id="JAFBRM010000001">
    <property type="protein sequence ID" value="MBM1713209.1"/>
    <property type="molecule type" value="Genomic_DNA"/>
</dbReference>
<feature type="chain" id="PRO_5042026575" evidence="1">
    <location>
        <begin position="22"/>
        <end position="232"/>
    </location>
</feature>
<dbReference type="SUPFAM" id="SSF52833">
    <property type="entry name" value="Thioredoxin-like"/>
    <property type="match status" value="1"/>
</dbReference>
<dbReference type="RefSeq" id="WP_203241626.1">
    <property type="nucleotide sequence ID" value="NZ_CANKZB010000002.1"/>
</dbReference>
<dbReference type="InterPro" id="IPR036249">
    <property type="entry name" value="Thioredoxin-like_sf"/>
</dbReference>
<dbReference type="Pfam" id="PF06764">
    <property type="entry name" value="DUF1223"/>
    <property type="match status" value="1"/>
</dbReference>
<dbReference type="InterPro" id="IPR010634">
    <property type="entry name" value="DUF1223"/>
</dbReference>
<evidence type="ECO:0000256" key="1">
    <source>
        <dbReference type="SAM" id="SignalP"/>
    </source>
</evidence>
<keyword evidence="1" id="KW-0732">Signal</keyword>
<sequence>MKPIVPAFLAAMFALAAPVLAQDNPVVVELYTSQGCSSCPPADAILHELAGRDDVIALALHVDYWDYIGWKDPFGDPAHAARQRAYAAAGNRRSVYTPEMVVGGVTDIVGAKPMKLSKAIAEHASAPAQVTVNLVRSGDTLRIDATALDRIDGPLTVHMLRYTPSRTTEIKRGENRGKTLENANIVEGWTVLGTWDGVDPLSMSTSISGDKPAVIILQEAEVGPIVAAARLR</sequence>
<reference evidence="2 3" key="1">
    <citation type="submission" date="2021-01" db="EMBL/GenBank/DDBJ databases">
        <title>Diatom-associated Roseobacters Show Island Model of Population Structure.</title>
        <authorList>
            <person name="Qu L."/>
            <person name="Feng X."/>
            <person name="Chen Y."/>
            <person name="Li L."/>
            <person name="Wang X."/>
            <person name="Hu Z."/>
            <person name="Wang H."/>
            <person name="Luo H."/>
        </authorList>
    </citation>
    <scope>NUCLEOTIDE SEQUENCE [LARGE SCALE GENOMIC DNA]</scope>
    <source>
        <strain evidence="2 3">TR60-84</strain>
    </source>
</reference>
<comment type="caution">
    <text evidence="2">The sequence shown here is derived from an EMBL/GenBank/DDBJ whole genome shotgun (WGS) entry which is preliminary data.</text>
</comment>
<evidence type="ECO:0000313" key="3">
    <source>
        <dbReference type="Proteomes" id="UP000732193"/>
    </source>
</evidence>
<keyword evidence="3" id="KW-1185">Reference proteome</keyword>
<accession>A0AAE2VWS5</accession>
<dbReference type="AlphaFoldDB" id="A0AAE2VWS5"/>
<proteinExistence type="predicted"/>
<organism evidence="2 3">
    <name type="scientific">Sulfitobacter geojensis</name>
    <dbReference type="NCBI Taxonomy" id="1342299"/>
    <lineage>
        <taxon>Bacteria</taxon>
        <taxon>Pseudomonadati</taxon>
        <taxon>Pseudomonadota</taxon>
        <taxon>Alphaproteobacteria</taxon>
        <taxon>Rhodobacterales</taxon>
        <taxon>Roseobacteraceae</taxon>
        <taxon>Sulfitobacter</taxon>
    </lineage>
</organism>
<dbReference type="PANTHER" id="PTHR36057:SF1">
    <property type="entry name" value="LIPOPROTEIN LIPID ATTACHMENT SITE-LIKE PROTEIN, PUTATIVE (DUF1223)-RELATED"/>
    <property type="match status" value="1"/>
</dbReference>
<protein>
    <submittedName>
        <fullName evidence="2">DUF1223 domain-containing protein</fullName>
    </submittedName>
</protein>
<dbReference type="Proteomes" id="UP000732193">
    <property type="component" value="Unassembled WGS sequence"/>
</dbReference>
<feature type="signal peptide" evidence="1">
    <location>
        <begin position="1"/>
        <end position="21"/>
    </location>
</feature>
<dbReference type="PANTHER" id="PTHR36057">
    <property type="match status" value="1"/>
</dbReference>
<gene>
    <name evidence="2" type="ORF">JQV55_06525</name>
</gene>
<name>A0AAE2VWS5_9RHOB</name>
<evidence type="ECO:0000313" key="2">
    <source>
        <dbReference type="EMBL" id="MBM1713209.1"/>
    </source>
</evidence>